<evidence type="ECO:0000256" key="5">
    <source>
        <dbReference type="SAM" id="Phobius"/>
    </source>
</evidence>
<keyword evidence="4" id="KW-0560">Oxidoreductase</keyword>
<gene>
    <name evidence="6" type="ORF">GBAR_LOCUS30437</name>
</gene>
<keyword evidence="7" id="KW-1185">Reference proteome</keyword>
<evidence type="ECO:0000256" key="2">
    <source>
        <dbReference type="ARBA" id="ARBA00022630"/>
    </source>
</evidence>
<keyword evidence="5" id="KW-0472">Membrane</keyword>
<dbReference type="PANTHER" id="PTHR46028">
    <property type="entry name" value="KYNURENINE 3-MONOOXYGENASE"/>
    <property type="match status" value="1"/>
</dbReference>
<evidence type="ECO:0000256" key="3">
    <source>
        <dbReference type="ARBA" id="ARBA00022827"/>
    </source>
</evidence>
<evidence type="ECO:0000256" key="1">
    <source>
        <dbReference type="ARBA" id="ARBA00001974"/>
    </source>
</evidence>
<comment type="cofactor">
    <cofactor evidence="1">
        <name>FAD</name>
        <dbReference type="ChEBI" id="CHEBI:57692"/>
    </cofactor>
</comment>
<dbReference type="GO" id="GO:0005741">
    <property type="term" value="C:mitochondrial outer membrane"/>
    <property type="evidence" value="ECO:0007669"/>
    <property type="project" value="TreeGrafter"/>
</dbReference>
<protein>
    <submittedName>
        <fullName evidence="6">Kynurenine 3-monooxygenase</fullName>
    </submittedName>
</protein>
<dbReference type="EMBL" id="CASHTH010004307">
    <property type="protein sequence ID" value="CAI8055806.1"/>
    <property type="molecule type" value="Genomic_DNA"/>
</dbReference>
<dbReference type="PANTHER" id="PTHR46028:SF2">
    <property type="entry name" value="KYNURENINE 3-MONOOXYGENASE"/>
    <property type="match status" value="1"/>
</dbReference>
<organism evidence="6 7">
    <name type="scientific">Geodia barretti</name>
    <name type="common">Barrett's horny sponge</name>
    <dbReference type="NCBI Taxonomy" id="519541"/>
    <lineage>
        <taxon>Eukaryota</taxon>
        <taxon>Metazoa</taxon>
        <taxon>Porifera</taxon>
        <taxon>Demospongiae</taxon>
        <taxon>Heteroscleromorpha</taxon>
        <taxon>Tetractinellida</taxon>
        <taxon>Astrophorina</taxon>
        <taxon>Geodiidae</taxon>
        <taxon>Geodia</taxon>
    </lineage>
</organism>
<proteinExistence type="predicted"/>
<feature type="transmembrane region" description="Helical" evidence="5">
    <location>
        <begin position="118"/>
        <end position="139"/>
    </location>
</feature>
<feature type="transmembrane region" description="Helical" evidence="5">
    <location>
        <begin position="12"/>
        <end position="32"/>
    </location>
</feature>
<accession>A0AA35TZC6</accession>
<keyword evidence="5" id="KW-0812">Transmembrane</keyword>
<evidence type="ECO:0000256" key="4">
    <source>
        <dbReference type="ARBA" id="ARBA00023002"/>
    </source>
</evidence>
<keyword evidence="5" id="KW-1133">Transmembrane helix</keyword>
<keyword evidence="3" id="KW-0274">FAD</keyword>
<dbReference type="AlphaFoldDB" id="A0AA35TZC6"/>
<dbReference type="Proteomes" id="UP001174909">
    <property type="component" value="Unassembled WGS sequence"/>
</dbReference>
<comment type="caution">
    <text evidence="6">The sequence shown here is derived from an EMBL/GenBank/DDBJ whole genome shotgun (WGS) entry which is preliminary data.</text>
</comment>
<evidence type="ECO:0000313" key="7">
    <source>
        <dbReference type="Proteomes" id="UP001174909"/>
    </source>
</evidence>
<keyword evidence="2" id="KW-0285">Flavoprotein</keyword>
<evidence type="ECO:0000313" key="6">
    <source>
        <dbReference type="EMBL" id="CAI8055806.1"/>
    </source>
</evidence>
<feature type="transmembrane region" description="Helical" evidence="5">
    <location>
        <begin position="159"/>
        <end position="177"/>
    </location>
</feature>
<reference evidence="6" key="1">
    <citation type="submission" date="2023-03" db="EMBL/GenBank/DDBJ databases">
        <authorList>
            <person name="Steffen K."/>
            <person name="Cardenas P."/>
        </authorList>
    </citation>
    <scope>NUCLEOTIDE SEQUENCE</scope>
</reference>
<dbReference type="GO" id="GO:0004502">
    <property type="term" value="F:kynurenine 3-monooxygenase activity"/>
    <property type="evidence" value="ECO:0007669"/>
    <property type="project" value="TreeGrafter"/>
</dbReference>
<dbReference type="Gene3D" id="3.50.50.60">
    <property type="entry name" value="FAD/NAD(P)-binding domain"/>
    <property type="match status" value="2"/>
</dbReference>
<name>A0AA35TZC6_GEOBA</name>
<dbReference type="GO" id="GO:0070189">
    <property type="term" value="P:kynurenine metabolic process"/>
    <property type="evidence" value="ECO:0007669"/>
    <property type="project" value="TreeGrafter"/>
</dbReference>
<dbReference type="InterPro" id="IPR036188">
    <property type="entry name" value="FAD/NAD-bd_sf"/>
</dbReference>
<dbReference type="SUPFAM" id="SSF51905">
    <property type="entry name" value="FAD/NAD(P)-binding domain"/>
    <property type="match status" value="2"/>
</dbReference>
<sequence length="203" mass="22844">MPEQEDGNKGVTIVGGGLVGSLLAVSLGQRGLRVHLHESRSDIRRAAGGMNAGFEDCLVLTECLTESGGELAAAAQLYQDNHWSDTHAICDLSMYNYIEMRSHVTSPLFLIRKRIDNALHYLFPSLFIPLYSMVAFTRIPYRRVVERHNVQQTVIRRGLWGLSLASLGLLGYLIFKFSGMEVALRYRILPCVFKCVVNDYLRH</sequence>